<dbReference type="SUPFAM" id="SSF55804">
    <property type="entry name" value="Phoshotransferase/anion transport protein"/>
    <property type="match status" value="1"/>
</dbReference>
<evidence type="ECO:0000259" key="1">
    <source>
        <dbReference type="PROSITE" id="PS51094"/>
    </source>
</evidence>
<dbReference type="RefSeq" id="WP_141130671.1">
    <property type="nucleotide sequence ID" value="NZ_CP018622.1"/>
</dbReference>
<name>A0A2K9IZ70_9BACI</name>
<dbReference type="InterPro" id="IPR002178">
    <property type="entry name" value="PTS_EIIA_type-2_dom"/>
</dbReference>
<protein>
    <submittedName>
        <fullName evidence="2">Heat-responsive suppressor HrsA</fullName>
    </submittedName>
</protein>
<dbReference type="KEGG" id="vpn:A21D_01931"/>
<dbReference type="PROSITE" id="PS00372">
    <property type="entry name" value="PTS_EIIA_TYPE_2_HIS"/>
    <property type="match status" value="1"/>
</dbReference>
<dbReference type="PROSITE" id="PS51094">
    <property type="entry name" value="PTS_EIIA_TYPE_2"/>
    <property type="match status" value="1"/>
</dbReference>
<proteinExistence type="predicted"/>
<evidence type="ECO:0000313" key="3">
    <source>
        <dbReference type="Proteomes" id="UP000234237"/>
    </source>
</evidence>
<sequence>MLTLNKDLIIFCENMNNKERIITKITSLLYRKNYINNKKDFVKKVIEREKAGSTYIGNNVAIPHGESKSVKTNCLVILKSRLPINWDGYVVHVIALFSIHPNINQIEKENYKRYIQAIGDENFVNKLKNTNDKEKIVMLFEND</sequence>
<dbReference type="Gene3D" id="3.40.930.10">
    <property type="entry name" value="Mannitol-specific EII, Chain A"/>
    <property type="match status" value="1"/>
</dbReference>
<dbReference type="AlphaFoldDB" id="A0A2K9IZ70"/>
<dbReference type="EMBL" id="CP018622">
    <property type="protein sequence ID" value="AUJ25012.1"/>
    <property type="molecule type" value="Genomic_DNA"/>
</dbReference>
<accession>A0A2K9IZ70</accession>
<dbReference type="InterPro" id="IPR051541">
    <property type="entry name" value="PTS_SugarTrans_NitroReg"/>
</dbReference>
<dbReference type="PANTHER" id="PTHR47738">
    <property type="entry name" value="PTS SYSTEM FRUCTOSE-LIKE EIIA COMPONENT-RELATED"/>
    <property type="match status" value="1"/>
</dbReference>
<dbReference type="InterPro" id="IPR016152">
    <property type="entry name" value="PTrfase/Anion_transptr"/>
</dbReference>
<dbReference type="Proteomes" id="UP000234237">
    <property type="component" value="Chromosome"/>
</dbReference>
<evidence type="ECO:0000313" key="2">
    <source>
        <dbReference type="EMBL" id="AUJ25012.1"/>
    </source>
</evidence>
<reference evidence="3" key="1">
    <citation type="submission" date="2016-11" db="EMBL/GenBank/DDBJ databases">
        <title>Complete genome sequence of Virgibacillus pantothenticus 21D, a halophilic bacterium isolated from the deep hypersaline anoxic basin Discovery in the Mediterranean Sea.</title>
        <authorList>
            <person name="Zeaiter Z."/>
            <person name="Booth J.M."/>
            <person name="Prosdocimi E.M."/>
            <person name="Mapelli F."/>
            <person name="Fusi M."/>
            <person name="Daffonchio D."/>
            <person name="Borin S."/>
            <person name="Crotti E."/>
        </authorList>
    </citation>
    <scope>NUCLEOTIDE SEQUENCE [LARGE SCALE GENOMIC DNA]</scope>
    <source>
        <strain evidence="3">21D</strain>
    </source>
</reference>
<gene>
    <name evidence="2" type="primary">hrsA</name>
    <name evidence="2" type="ORF">A21D_01931</name>
</gene>
<dbReference type="STRING" id="302167.GCA_900166595_00657"/>
<dbReference type="Pfam" id="PF00359">
    <property type="entry name" value="PTS_EIIA_2"/>
    <property type="match status" value="1"/>
</dbReference>
<feature type="domain" description="PTS EIIA type-2" evidence="1">
    <location>
        <begin position="2"/>
        <end position="143"/>
    </location>
</feature>
<organism evidence="2 3">
    <name type="scientific">Virgibacillus dokdonensis</name>
    <dbReference type="NCBI Taxonomy" id="302167"/>
    <lineage>
        <taxon>Bacteria</taxon>
        <taxon>Bacillati</taxon>
        <taxon>Bacillota</taxon>
        <taxon>Bacilli</taxon>
        <taxon>Bacillales</taxon>
        <taxon>Bacillaceae</taxon>
        <taxon>Virgibacillus</taxon>
    </lineage>
</organism>
<dbReference type="PANTHER" id="PTHR47738:SF3">
    <property type="entry name" value="PHOSPHOTRANSFERASE SYSTEM MANNITOL_FRUCTOSE-SPECIFIC IIA DOMAIN CONTAINING PROTEIN"/>
    <property type="match status" value="1"/>
</dbReference>
<dbReference type="CDD" id="cd00211">
    <property type="entry name" value="PTS_IIA_fru"/>
    <property type="match status" value="1"/>
</dbReference>